<dbReference type="GO" id="GO:0018104">
    <property type="term" value="P:peptidoglycan-protein cross-linking"/>
    <property type="evidence" value="ECO:0007669"/>
    <property type="project" value="TreeGrafter"/>
</dbReference>
<keyword evidence="4 7" id="KW-0133">Cell shape</keyword>
<dbReference type="InterPro" id="IPR050979">
    <property type="entry name" value="LD-transpeptidase"/>
</dbReference>
<evidence type="ECO:0000256" key="4">
    <source>
        <dbReference type="ARBA" id="ARBA00022960"/>
    </source>
</evidence>
<evidence type="ECO:0000256" key="3">
    <source>
        <dbReference type="ARBA" id="ARBA00022679"/>
    </source>
</evidence>
<reference evidence="10" key="1">
    <citation type="submission" date="2021-04" db="EMBL/GenBank/DDBJ databases">
        <title>Luteolibacter sp. 32A isolated from the skin of an Anderson's salamander (Ambystoma andersonii).</title>
        <authorList>
            <person name="Spergser J."/>
            <person name="Busse H.-J."/>
        </authorList>
    </citation>
    <scope>NUCLEOTIDE SEQUENCE</scope>
    <source>
        <strain evidence="10">32A</strain>
    </source>
</reference>
<keyword evidence="3" id="KW-0808">Transferase</keyword>
<comment type="pathway">
    <text evidence="1 7">Cell wall biogenesis; peptidoglycan biosynthesis.</text>
</comment>
<keyword evidence="8" id="KW-0732">Signal</keyword>
<sequence>MIHRSIRLALGAVALLAASPVGAAVVDAITFDRNPVIYLPLNETARRLGWKVERDKKKGTVKLNGISIPPKSGSRAFYGADLIPVPLLVDAGAVILPGELPGELQVWSWTRHFTVTVAPKRVEVSLKRQRLRAWQGNRLVLQTHISSGRSGRSTPAGEFKAGPDKERMHYSRLFNNAPMPWAVQINGHVFIHGFSSVPSYPASHGCIRMPLSGKNAARCFYEWVDRGTPVSVSRS</sequence>
<dbReference type="GO" id="GO:0016740">
    <property type="term" value="F:transferase activity"/>
    <property type="evidence" value="ECO:0007669"/>
    <property type="project" value="UniProtKB-KW"/>
</dbReference>
<evidence type="ECO:0000259" key="9">
    <source>
        <dbReference type="PROSITE" id="PS52029"/>
    </source>
</evidence>
<feature type="active site" description="Nucleophile" evidence="7">
    <location>
        <position position="206"/>
    </location>
</feature>
<evidence type="ECO:0000256" key="5">
    <source>
        <dbReference type="ARBA" id="ARBA00022984"/>
    </source>
</evidence>
<feature type="active site" description="Proton donor/acceptor" evidence="7">
    <location>
        <position position="192"/>
    </location>
</feature>
<dbReference type="Gene3D" id="2.40.440.10">
    <property type="entry name" value="L,D-transpeptidase catalytic domain-like"/>
    <property type="match status" value="1"/>
</dbReference>
<comment type="similarity">
    <text evidence="2">Belongs to the YkuD family.</text>
</comment>
<evidence type="ECO:0000256" key="6">
    <source>
        <dbReference type="ARBA" id="ARBA00023316"/>
    </source>
</evidence>
<dbReference type="GO" id="GO:0008360">
    <property type="term" value="P:regulation of cell shape"/>
    <property type="evidence" value="ECO:0007669"/>
    <property type="project" value="UniProtKB-UniRule"/>
</dbReference>
<dbReference type="PROSITE" id="PS52029">
    <property type="entry name" value="LD_TPASE"/>
    <property type="match status" value="1"/>
</dbReference>
<keyword evidence="6 7" id="KW-0961">Cell wall biogenesis/degradation</keyword>
<dbReference type="InterPro" id="IPR038063">
    <property type="entry name" value="Transpep_catalytic_dom"/>
</dbReference>
<feature type="chain" id="PRO_5037103278" evidence="8">
    <location>
        <begin position="24"/>
        <end position="235"/>
    </location>
</feature>
<organism evidence="10 11">
    <name type="scientific">Luteolibacter ambystomatis</name>
    <dbReference type="NCBI Taxonomy" id="2824561"/>
    <lineage>
        <taxon>Bacteria</taxon>
        <taxon>Pseudomonadati</taxon>
        <taxon>Verrucomicrobiota</taxon>
        <taxon>Verrucomicrobiia</taxon>
        <taxon>Verrucomicrobiales</taxon>
        <taxon>Verrucomicrobiaceae</taxon>
        <taxon>Luteolibacter</taxon>
    </lineage>
</organism>
<dbReference type="GO" id="GO:0071972">
    <property type="term" value="F:peptidoglycan L,D-transpeptidase activity"/>
    <property type="evidence" value="ECO:0007669"/>
    <property type="project" value="TreeGrafter"/>
</dbReference>
<name>A0A975J113_9BACT</name>
<dbReference type="EMBL" id="CP073100">
    <property type="protein sequence ID" value="QUE52022.1"/>
    <property type="molecule type" value="Genomic_DNA"/>
</dbReference>
<dbReference type="CDD" id="cd16913">
    <property type="entry name" value="YkuD_like"/>
    <property type="match status" value="1"/>
</dbReference>
<dbReference type="RefSeq" id="WP_211632475.1">
    <property type="nucleotide sequence ID" value="NZ_CP073100.1"/>
</dbReference>
<dbReference type="SUPFAM" id="SSF141523">
    <property type="entry name" value="L,D-transpeptidase catalytic domain-like"/>
    <property type="match status" value="1"/>
</dbReference>
<evidence type="ECO:0000313" key="11">
    <source>
        <dbReference type="Proteomes" id="UP000676169"/>
    </source>
</evidence>
<dbReference type="InterPro" id="IPR005490">
    <property type="entry name" value="LD_TPept_cat_dom"/>
</dbReference>
<dbReference type="GO" id="GO:0071555">
    <property type="term" value="P:cell wall organization"/>
    <property type="evidence" value="ECO:0007669"/>
    <property type="project" value="UniProtKB-UniRule"/>
</dbReference>
<feature type="domain" description="L,D-TPase catalytic" evidence="9">
    <location>
        <begin position="120"/>
        <end position="233"/>
    </location>
</feature>
<dbReference type="PANTHER" id="PTHR30582">
    <property type="entry name" value="L,D-TRANSPEPTIDASE"/>
    <property type="match status" value="1"/>
</dbReference>
<evidence type="ECO:0000256" key="7">
    <source>
        <dbReference type="PROSITE-ProRule" id="PRU01373"/>
    </source>
</evidence>
<evidence type="ECO:0000256" key="8">
    <source>
        <dbReference type="SAM" id="SignalP"/>
    </source>
</evidence>
<proteinExistence type="inferred from homology"/>
<accession>A0A975J113</accession>
<dbReference type="AlphaFoldDB" id="A0A975J113"/>
<gene>
    <name evidence="10" type="ORF">KBB96_03830</name>
</gene>
<dbReference type="GO" id="GO:0005576">
    <property type="term" value="C:extracellular region"/>
    <property type="evidence" value="ECO:0007669"/>
    <property type="project" value="TreeGrafter"/>
</dbReference>
<protein>
    <submittedName>
        <fullName evidence="10">L,D-transpeptidase</fullName>
    </submittedName>
</protein>
<evidence type="ECO:0000313" key="10">
    <source>
        <dbReference type="EMBL" id="QUE52022.1"/>
    </source>
</evidence>
<dbReference type="KEGG" id="lamb:KBB96_03830"/>
<feature type="signal peptide" evidence="8">
    <location>
        <begin position="1"/>
        <end position="23"/>
    </location>
</feature>
<dbReference type="Pfam" id="PF03734">
    <property type="entry name" value="YkuD"/>
    <property type="match status" value="1"/>
</dbReference>
<evidence type="ECO:0000256" key="1">
    <source>
        <dbReference type="ARBA" id="ARBA00004752"/>
    </source>
</evidence>
<evidence type="ECO:0000256" key="2">
    <source>
        <dbReference type="ARBA" id="ARBA00005992"/>
    </source>
</evidence>
<dbReference type="Proteomes" id="UP000676169">
    <property type="component" value="Chromosome"/>
</dbReference>
<dbReference type="PANTHER" id="PTHR30582:SF2">
    <property type="entry name" value="L,D-TRANSPEPTIDASE YCIB-RELATED"/>
    <property type="match status" value="1"/>
</dbReference>
<keyword evidence="11" id="KW-1185">Reference proteome</keyword>
<keyword evidence="5 7" id="KW-0573">Peptidoglycan synthesis</keyword>